<accession>A0A1S8BMH2</accession>
<feature type="region of interest" description="Disordered" evidence="1">
    <location>
        <begin position="173"/>
        <end position="557"/>
    </location>
</feature>
<feature type="compositionally biased region" description="Basic and acidic residues" evidence="1">
    <location>
        <begin position="440"/>
        <end position="462"/>
    </location>
</feature>
<feature type="compositionally biased region" description="Low complexity" evidence="1">
    <location>
        <begin position="199"/>
        <end position="215"/>
    </location>
</feature>
<feature type="compositionally biased region" description="Basic residues" evidence="1">
    <location>
        <begin position="220"/>
        <end position="242"/>
    </location>
</feature>
<feature type="compositionally biased region" description="Low complexity" evidence="1">
    <location>
        <begin position="478"/>
        <end position="488"/>
    </location>
</feature>
<dbReference type="AlphaFoldDB" id="A0A1S8BMH2"/>
<organism evidence="2 3">
    <name type="scientific">Diplodia seriata</name>
    <dbReference type="NCBI Taxonomy" id="420778"/>
    <lineage>
        <taxon>Eukaryota</taxon>
        <taxon>Fungi</taxon>
        <taxon>Dikarya</taxon>
        <taxon>Ascomycota</taxon>
        <taxon>Pezizomycotina</taxon>
        <taxon>Dothideomycetes</taxon>
        <taxon>Dothideomycetes incertae sedis</taxon>
        <taxon>Botryosphaeriales</taxon>
        <taxon>Botryosphaeriaceae</taxon>
        <taxon>Diplodia</taxon>
    </lineage>
</organism>
<gene>
    <name evidence="2" type="ORF">BK809_0005370</name>
</gene>
<evidence type="ECO:0000256" key="1">
    <source>
        <dbReference type="SAM" id="MobiDB-lite"/>
    </source>
</evidence>
<feature type="compositionally biased region" description="Acidic residues" evidence="1">
    <location>
        <begin position="81"/>
        <end position="95"/>
    </location>
</feature>
<feature type="compositionally biased region" description="Basic and acidic residues" evidence="1">
    <location>
        <begin position="500"/>
        <end position="515"/>
    </location>
</feature>
<evidence type="ECO:0008006" key="4">
    <source>
        <dbReference type="Google" id="ProtNLM"/>
    </source>
</evidence>
<proteinExistence type="predicted"/>
<dbReference type="EMBL" id="MSZU01000074">
    <property type="protein sequence ID" value="OMP88649.1"/>
    <property type="molecule type" value="Genomic_DNA"/>
</dbReference>
<evidence type="ECO:0000313" key="2">
    <source>
        <dbReference type="EMBL" id="OMP88649.1"/>
    </source>
</evidence>
<feature type="compositionally biased region" description="Polar residues" evidence="1">
    <location>
        <begin position="133"/>
        <end position="142"/>
    </location>
</feature>
<feature type="compositionally biased region" description="Low complexity" evidence="1">
    <location>
        <begin position="519"/>
        <end position="538"/>
    </location>
</feature>
<feature type="compositionally biased region" description="Low complexity" evidence="1">
    <location>
        <begin position="409"/>
        <end position="419"/>
    </location>
</feature>
<feature type="compositionally biased region" description="Pro residues" evidence="1">
    <location>
        <begin position="466"/>
        <end position="477"/>
    </location>
</feature>
<name>A0A1S8BMH2_9PEZI</name>
<feature type="compositionally biased region" description="Low complexity" evidence="1">
    <location>
        <begin position="323"/>
        <end position="355"/>
    </location>
</feature>
<reference evidence="2 3" key="1">
    <citation type="submission" date="2017-01" db="EMBL/GenBank/DDBJ databases">
        <title>Draft genome sequence of Diplodia seriata F98.1, a fungal species involved in grapevine trunk diseases.</title>
        <authorList>
            <person name="Robert-Siegwald G."/>
            <person name="Vallet J."/>
            <person name="Abou-Mansour E."/>
            <person name="Xu J."/>
            <person name="Rey P."/>
            <person name="Bertsch C."/>
            <person name="Rego C."/>
            <person name="Larignon P."/>
            <person name="Fontaine F."/>
            <person name="Lebrun M.-H."/>
        </authorList>
    </citation>
    <scope>NUCLEOTIDE SEQUENCE [LARGE SCALE GENOMIC DNA]</scope>
    <source>
        <strain evidence="2 3">F98.1</strain>
    </source>
</reference>
<feature type="compositionally biased region" description="Acidic residues" evidence="1">
    <location>
        <begin position="284"/>
        <end position="303"/>
    </location>
</feature>
<sequence>RSNRSGRGQVDHDVFEGLPIRQWRQAETTIGPAVSQHQQPLSKDEWPEPPMPRDSQLLPDHSQILLRHARAGRLYKLPTPPEEEEKEKGEEEEEAKEPQTGYTTKKWAQVPRHMEEPEQEFLAKRRKGLPSAFSGQSTNGHSVPSGPMRETKVKKTDADGNVHIYKVLVPEGQTVEGEVAEEDVEMKEAAPEEAQPGTVVEGVGVVNAEGVVVANQPTPPRRRPPPPRRKPKKGPGRGRKKVMFTPGEGANGATTGADGSAQGGDPNIKTEGTPAPGDTPMAEAGDDDEEGSDSSEGEDDNEENREGSPTPGVNTPLPKTEESATPAPATGPTKSASASAPPEEAQAPVATTEAPPAAPEQVIPKKRRAESDERDASTSPDLPLAGATDSNNSRPVSEQRKTKTPTPPAKKSATPTQTTETKEEPEQADQPISAPEAAAPEEKSEQTQEPPKEKTPEQKEGMPLEQQPPQPAGPEPTEPQSTEQQPEPEQMDIDITAEQPEAKLEGQSEAQREAQSEMQPATQSEAQPAAPAENQAAESEVDIFGSLEQQLENEGKS</sequence>
<evidence type="ECO:0000313" key="3">
    <source>
        <dbReference type="Proteomes" id="UP000190776"/>
    </source>
</evidence>
<dbReference type="OrthoDB" id="275715at2759"/>
<protein>
    <recommendedName>
        <fullName evidence="4">Zonadhesin</fullName>
    </recommendedName>
</protein>
<dbReference type="Proteomes" id="UP000190776">
    <property type="component" value="Unassembled WGS sequence"/>
</dbReference>
<feature type="compositionally biased region" description="Polar residues" evidence="1">
    <location>
        <begin position="547"/>
        <end position="557"/>
    </location>
</feature>
<comment type="caution">
    <text evidence="2">The sequence shown here is derived from an EMBL/GenBank/DDBJ whole genome shotgun (WGS) entry which is preliminary data.</text>
</comment>
<feature type="region of interest" description="Disordered" evidence="1">
    <location>
        <begin position="1"/>
        <end position="157"/>
    </location>
</feature>
<feature type="non-terminal residue" evidence="2">
    <location>
        <position position="1"/>
    </location>
</feature>
<dbReference type="STRING" id="420778.A0A1S8BMH2"/>